<dbReference type="PANTHER" id="PTHR11817">
    <property type="entry name" value="PYRUVATE KINASE"/>
    <property type="match status" value="1"/>
</dbReference>
<dbReference type="Gene3D" id="3.40.1380.20">
    <property type="entry name" value="Pyruvate kinase, C-terminal domain"/>
    <property type="match status" value="1"/>
</dbReference>
<keyword evidence="11" id="KW-0067">ATP-binding</keyword>
<dbReference type="UniPathway" id="UPA00109">
    <property type="reaction ID" value="UER00188"/>
</dbReference>
<evidence type="ECO:0000256" key="7">
    <source>
        <dbReference type="ARBA" id="ARBA00022679"/>
    </source>
</evidence>
<dbReference type="GO" id="GO:0005524">
    <property type="term" value="F:ATP binding"/>
    <property type="evidence" value="ECO:0007669"/>
    <property type="project" value="UniProtKB-KW"/>
</dbReference>
<dbReference type="STRING" id="1199245.A359_07850"/>
<dbReference type="OrthoDB" id="9812123at2"/>
<dbReference type="EC" id="2.7.1.40" evidence="17 18"/>
<accession>J3Z4D7</accession>
<dbReference type="NCBIfam" id="NF004491">
    <property type="entry name" value="PRK05826.1"/>
    <property type="match status" value="1"/>
</dbReference>
<reference evidence="21 22" key="1">
    <citation type="journal article" date="2012" name="Mol. Biol. Evol.">
        <title>Genome reduction and co-evolution between the primary and secondary bacterial symbionts of psyllids.</title>
        <authorList>
            <person name="Sloan D.B."/>
            <person name="Moran N.A."/>
        </authorList>
    </citation>
    <scope>NUCLEOTIDE SEQUENCE [LARGE SCALE GENOMIC DNA]</scope>
    <source>
        <strain evidence="21">Ceuc_S</strain>
    </source>
</reference>
<evidence type="ECO:0000256" key="1">
    <source>
        <dbReference type="ARBA" id="ARBA00001946"/>
    </source>
</evidence>
<dbReference type="GO" id="GO:0016301">
    <property type="term" value="F:kinase activity"/>
    <property type="evidence" value="ECO:0007669"/>
    <property type="project" value="UniProtKB-KW"/>
</dbReference>
<feature type="domain" description="Pyruvate kinase C-terminal" evidence="20">
    <location>
        <begin position="363"/>
        <end position="479"/>
    </location>
</feature>
<evidence type="ECO:0000256" key="9">
    <source>
        <dbReference type="ARBA" id="ARBA00022741"/>
    </source>
</evidence>
<dbReference type="Gene3D" id="2.40.33.10">
    <property type="entry name" value="PK beta-barrel domain-like"/>
    <property type="match status" value="1"/>
</dbReference>
<evidence type="ECO:0000256" key="6">
    <source>
        <dbReference type="ARBA" id="ARBA00022533"/>
    </source>
</evidence>
<comment type="catalytic activity">
    <reaction evidence="15">
        <text>pyruvate + ATP = phosphoenolpyruvate + ADP + H(+)</text>
        <dbReference type="Rhea" id="RHEA:18157"/>
        <dbReference type="ChEBI" id="CHEBI:15361"/>
        <dbReference type="ChEBI" id="CHEBI:15378"/>
        <dbReference type="ChEBI" id="CHEBI:30616"/>
        <dbReference type="ChEBI" id="CHEBI:58702"/>
        <dbReference type="ChEBI" id="CHEBI:456216"/>
        <dbReference type="EC" id="2.7.1.40"/>
    </reaction>
    <physiologicalReaction direction="right-to-left" evidence="15">
        <dbReference type="Rhea" id="RHEA:18159"/>
    </physiologicalReaction>
</comment>
<dbReference type="RefSeq" id="WP_014888451.1">
    <property type="nucleotide sequence ID" value="NC_018419.1"/>
</dbReference>
<sequence length="482" mass="51875">MPRRLRRTKIVTTLGPATDRENNLEKVIAAGANVVRLNFSHGSKEDHLLRAQQVHEISARLGRHVAILGDLQGPKIRVSTFREGKIFLNVGDQFVLDASLGLGEGDQKQVGIDYKGLPRDVVSGDTLLLDDGRIQLKVLGTRGVRVFTEVTVGGTLSNNKGINKRGGGLSAAALTEKDKADIITAATLGVDYLAVSFPRTGKDMHYARRLVRDAGSYAKIVSKVERAEAVANEESMDDIILASDVVMVARGDLGVEIGDPELVGIQKKLIRRARTLNRAVITATQMMESMITNPMPTRAEVMDVANAVLDGTDAVMLSAETASGQYPAETVSAMASVCLGAEKIPSINISKHRLDMQFKTIEEAIAMSAMYAANHLHGITAIISMTESGSTALMMSRISSGLPIFALSRHAHTLNLTSLYRGVTPVYFDRDFACDGVAAATRATLVLRDKGFLVSGDLVIFTQGDVMDMVGTTNTTRILRVA</sequence>
<evidence type="ECO:0000313" key="21">
    <source>
        <dbReference type="EMBL" id="AFP85154.1"/>
    </source>
</evidence>
<keyword evidence="10 18" id="KW-0418">Kinase</keyword>
<feature type="domain" description="Pyruvate kinase barrel" evidence="19">
    <location>
        <begin position="6"/>
        <end position="331"/>
    </location>
</feature>
<keyword evidence="13 18" id="KW-0324">Glycolysis</keyword>
<dbReference type="SUPFAM" id="SSF50800">
    <property type="entry name" value="PK beta-barrel domain-like"/>
    <property type="match status" value="1"/>
</dbReference>
<gene>
    <name evidence="21" type="ORF">A359_07850</name>
</gene>
<dbReference type="NCBIfam" id="TIGR01064">
    <property type="entry name" value="pyruv_kin"/>
    <property type="match status" value="1"/>
</dbReference>
<dbReference type="GO" id="GO:0000287">
    <property type="term" value="F:magnesium ion binding"/>
    <property type="evidence" value="ECO:0007669"/>
    <property type="project" value="UniProtKB-UniRule"/>
</dbReference>
<keyword evidence="14 21" id="KW-0670">Pyruvate</keyword>
<evidence type="ECO:0000256" key="17">
    <source>
        <dbReference type="NCBIfam" id="TIGR01064"/>
    </source>
</evidence>
<evidence type="ECO:0000256" key="3">
    <source>
        <dbReference type="ARBA" id="ARBA00004997"/>
    </source>
</evidence>
<evidence type="ECO:0000259" key="19">
    <source>
        <dbReference type="Pfam" id="PF00224"/>
    </source>
</evidence>
<keyword evidence="6" id="KW-0021">Allosteric enzyme</keyword>
<proteinExistence type="inferred from homology"/>
<dbReference type="EMBL" id="CP003546">
    <property type="protein sequence ID" value="AFP85154.1"/>
    <property type="molecule type" value="Genomic_DNA"/>
</dbReference>
<organism evidence="21 22">
    <name type="scientific">secondary endosymbiont of Ctenarytaina eucalypti</name>
    <dbReference type="NCBI Taxonomy" id="1199245"/>
    <lineage>
        <taxon>Bacteria</taxon>
        <taxon>Pseudomonadati</taxon>
        <taxon>Pseudomonadota</taxon>
        <taxon>Gammaproteobacteria</taxon>
        <taxon>Enterobacterales</taxon>
        <taxon>Enterobacteriaceae</taxon>
        <taxon>aphid secondary symbionts</taxon>
    </lineage>
</organism>
<keyword evidence="12 18" id="KW-0460">Magnesium</keyword>
<protein>
    <recommendedName>
        <fullName evidence="17 18">Pyruvate kinase</fullName>
        <ecNumber evidence="17 18">2.7.1.40</ecNumber>
    </recommendedName>
</protein>
<dbReference type="Pfam" id="PF02887">
    <property type="entry name" value="PK_C"/>
    <property type="match status" value="1"/>
</dbReference>
<name>J3Z4D7_9ENTR</name>
<evidence type="ECO:0000259" key="20">
    <source>
        <dbReference type="Pfam" id="PF02887"/>
    </source>
</evidence>
<evidence type="ECO:0000256" key="12">
    <source>
        <dbReference type="ARBA" id="ARBA00022842"/>
    </source>
</evidence>
<evidence type="ECO:0000256" key="5">
    <source>
        <dbReference type="ARBA" id="ARBA00011881"/>
    </source>
</evidence>
<dbReference type="InterPro" id="IPR040442">
    <property type="entry name" value="Pyrv_kinase-like_dom_sf"/>
</dbReference>
<keyword evidence="8" id="KW-0479">Metal-binding</keyword>
<keyword evidence="7 18" id="KW-0808">Transferase</keyword>
<evidence type="ECO:0000256" key="8">
    <source>
        <dbReference type="ARBA" id="ARBA00022723"/>
    </source>
</evidence>
<dbReference type="KEGG" id="sect:A359_07850"/>
<comment type="cofactor">
    <cofactor evidence="1">
        <name>Mg(2+)</name>
        <dbReference type="ChEBI" id="CHEBI:18420"/>
    </cofactor>
</comment>
<evidence type="ECO:0000256" key="14">
    <source>
        <dbReference type="ARBA" id="ARBA00023317"/>
    </source>
</evidence>
<dbReference type="PRINTS" id="PR01050">
    <property type="entry name" value="PYRUVTKNASE"/>
</dbReference>
<keyword evidence="9" id="KW-0547">Nucleotide-binding</keyword>
<evidence type="ECO:0000256" key="4">
    <source>
        <dbReference type="ARBA" id="ARBA00008663"/>
    </source>
</evidence>
<dbReference type="SUPFAM" id="SSF51621">
    <property type="entry name" value="Phosphoenolpyruvate/pyruvate domain"/>
    <property type="match status" value="1"/>
</dbReference>
<dbReference type="Pfam" id="PF00224">
    <property type="entry name" value="PK"/>
    <property type="match status" value="1"/>
</dbReference>
<dbReference type="PATRIC" id="fig|1199245.3.peg.909"/>
<keyword evidence="22" id="KW-1185">Reference proteome</keyword>
<evidence type="ECO:0000256" key="2">
    <source>
        <dbReference type="ARBA" id="ARBA00001958"/>
    </source>
</evidence>
<dbReference type="InterPro" id="IPR036918">
    <property type="entry name" value="Pyrv_Knase_C_sf"/>
</dbReference>
<dbReference type="InterPro" id="IPR015806">
    <property type="entry name" value="Pyrv_Knase_insert_dom_sf"/>
</dbReference>
<dbReference type="InterPro" id="IPR015795">
    <property type="entry name" value="Pyrv_Knase_C"/>
</dbReference>
<dbReference type="AlphaFoldDB" id="J3Z4D7"/>
<dbReference type="Proteomes" id="UP000003936">
    <property type="component" value="Chromosome"/>
</dbReference>
<dbReference type="FunFam" id="2.40.33.10:FF:000002">
    <property type="entry name" value="Pyruvate kinase"/>
    <property type="match status" value="1"/>
</dbReference>
<dbReference type="InterPro" id="IPR018209">
    <property type="entry name" value="Pyrv_Knase_AS"/>
</dbReference>
<dbReference type="FunFam" id="3.40.1380.20:FF:000004">
    <property type="entry name" value="Pyruvate kinase"/>
    <property type="match status" value="1"/>
</dbReference>
<dbReference type="InterPro" id="IPR015813">
    <property type="entry name" value="Pyrv/PenolPyrv_kinase-like_dom"/>
</dbReference>
<evidence type="ECO:0000256" key="10">
    <source>
        <dbReference type="ARBA" id="ARBA00022777"/>
    </source>
</evidence>
<comment type="similarity">
    <text evidence="4 18">Belongs to the pyruvate kinase family.</text>
</comment>
<dbReference type="InterPro" id="IPR011037">
    <property type="entry name" value="Pyrv_Knase-like_insert_dom_sf"/>
</dbReference>
<evidence type="ECO:0000256" key="16">
    <source>
        <dbReference type="ARBA" id="ARBA00058796"/>
    </source>
</evidence>
<comment type="cofactor">
    <cofactor evidence="2">
        <name>K(+)</name>
        <dbReference type="ChEBI" id="CHEBI:29103"/>
    </cofactor>
</comment>
<dbReference type="PROSITE" id="PS00110">
    <property type="entry name" value="PYRUVATE_KINASE"/>
    <property type="match status" value="1"/>
</dbReference>
<dbReference type="HOGENOM" id="CLU_015439_0_2_6"/>
<dbReference type="SUPFAM" id="SSF52935">
    <property type="entry name" value="PK C-terminal domain-like"/>
    <property type="match status" value="1"/>
</dbReference>
<comment type="subunit">
    <text evidence="5">Homotetramer.</text>
</comment>
<comment type="function">
    <text evidence="16">Catalyzes the formation of pyruvate in the last step of glycolysis, it is irreversible under physiological conditions. The reaction is critical for the control of metabolic flux in the second part of glycolysis.</text>
</comment>
<dbReference type="GO" id="GO:0030955">
    <property type="term" value="F:potassium ion binding"/>
    <property type="evidence" value="ECO:0007669"/>
    <property type="project" value="UniProtKB-UniRule"/>
</dbReference>
<dbReference type="GO" id="GO:0004743">
    <property type="term" value="F:pyruvate kinase activity"/>
    <property type="evidence" value="ECO:0007669"/>
    <property type="project" value="UniProtKB-UniRule"/>
</dbReference>
<evidence type="ECO:0000313" key="22">
    <source>
        <dbReference type="Proteomes" id="UP000003936"/>
    </source>
</evidence>
<comment type="pathway">
    <text evidence="3 18">Carbohydrate degradation; glycolysis; pyruvate from D-glyceraldehyde 3-phosphate: step 5/5.</text>
</comment>
<evidence type="ECO:0000256" key="11">
    <source>
        <dbReference type="ARBA" id="ARBA00022840"/>
    </source>
</evidence>
<dbReference type="InterPro" id="IPR001697">
    <property type="entry name" value="Pyr_Knase"/>
</dbReference>
<evidence type="ECO:0000256" key="18">
    <source>
        <dbReference type="RuleBase" id="RU000504"/>
    </source>
</evidence>
<dbReference type="InterPro" id="IPR015793">
    <property type="entry name" value="Pyrv_Knase_brl"/>
</dbReference>
<evidence type="ECO:0000256" key="13">
    <source>
        <dbReference type="ARBA" id="ARBA00023152"/>
    </source>
</evidence>
<evidence type="ECO:0000256" key="15">
    <source>
        <dbReference type="ARBA" id="ARBA00048967"/>
    </source>
</evidence>
<dbReference type="Gene3D" id="3.20.20.60">
    <property type="entry name" value="Phosphoenolpyruvate-binding domains"/>
    <property type="match status" value="1"/>
</dbReference>